<sequence>MTWSHIFTPFNPGASPMLGLHSVTRLTVQNTGILFANQDAHAFWSGLGSIFASPSLQGLRISNLEVVDSSPPSDTDDCTIAASSLRVLLSSTKLPIKHISISLPHFYLNQHASSVALCPWAGLSSALQTIRSTLQVLELHASAVWWHHQALSKMHAYDLLAPIPSLKDFKMLRALKVPFRAIISIDDDDCGISITERLPDDLEEIWFADDGFPAEFSVLFKNLGFVRRIFEDKQKGRLSKLKRVVLLGRGWDNEWENGALWKSVGEEVGIEIKMVKQFKDRRYSEVII</sequence>
<organism evidence="1 2">
    <name type="scientific">Corynespora cassiicola Philippines</name>
    <dbReference type="NCBI Taxonomy" id="1448308"/>
    <lineage>
        <taxon>Eukaryota</taxon>
        <taxon>Fungi</taxon>
        <taxon>Dikarya</taxon>
        <taxon>Ascomycota</taxon>
        <taxon>Pezizomycotina</taxon>
        <taxon>Dothideomycetes</taxon>
        <taxon>Pleosporomycetidae</taxon>
        <taxon>Pleosporales</taxon>
        <taxon>Corynesporascaceae</taxon>
        <taxon>Corynespora</taxon>
    </lineage>
</organism>
<reference evidence="1 2" key="1">
    <citation type="journal article" date="2018" name="Front. Microbiol.">
        <title>Genome-Wide Analysis of Corynespora cassiicola Leaf Fall Disease Putative Effectors.</title>
        <authorList>
            <person name="Lopez D."/>
            <person name="Ribeiro S."/>
            <person name="Label P."/>
            <person name="Fumanal B."/>
            <person name="Venisse J.S."/>
            <person name="Kohler A."/>
            <person name="de Oliveira R.R."/>
            <person name="Labutti K."/>
            <person name="Lipzen A."/>
            <person name="Lail K."/>
            <person name="Bauer D."/>
            <person name="Ohm R.A."/>
            <person name="Barry K.W."/>
            <person name="Spatafora J."/>
            <person name="Grigoriev I.V."/>
            <person name="Martin F.M."/>
            <person name="Pujade-Renaud V."/>
        </authorList>
    </citation>
    <scope>NUCLEOTIDE SEQUENCE [LARGE SCALE GENOMIC DNA]</scope>
    <source>
        <strain evidence="1 2">Philippines</strain>
    </source>
</reference>
<evidence type="ECO:0000313" key="2">
    <source>
        <dbReference type="Proteomes" id="UP000240883"/>
    </source>
</evidence>
<keyword evidence="2" id="KW-1185">Reference proteome</keyword>
<gene>
    <name evidence="1" type="ORF">BS50DRAFT_615452</name>
</gene>
<accession>A0A2T2PAL2</accession>
<dbReference type="EMBL" id="KZ678128">
    <property type="protein sequence ID" value="PSN74596.1"/>
    <property type="molecule type" value="Genomic_DNA"/>
</dbReference>
<protein>
    <submittedName>
        <fullName evidence="1">Uncharacterized protein</fullName>
    </submittedName>
</protein>
<dbReference type="OrthoDB" id="10616481at2759"/>
<evidence type="ECO:0000313" key="1">
    <source>
        <dbReference type="EMBL" id="PSN74596.1"/>
    </source>
</evidence>
<name>A0A2T2PAL2_CORCC</name>
<dbReference type="Proteomes" id="UP000240883">
    <property type="component" value="Unassembled WGS sequence"/>
</dbReference>
<proteinExistence type="predicted"/>
<dbReference type="AlphaFoldDB" id="A0A2T2PAL2"/>